<evidence type="ECO:0000256" key="3">
    <source>
        <dbReference type="SAM" id="Phobius"/>
    </source>
</evidence>
<keyword evidence="3" id="KW-0472">Membrane</keyword>
<feature type="transmembrane region" description="Helical" evidence="3">
    <location>
        <begin position="346"/>
        <end position="364"/>
    </location>
</feature>
<dbReference type="EMBL" id="SMBU01000006">
    <property type="protein sequence ID" value="TCV01167.1"/>
    <property type="molecule type" value="Genomic_DNA"/>
</dbReference>
<evidence type="ECO:0000256" key="1">
    <source>
        <dbReference type="ARBA" id="ARBA00009617"/>
    </source>
</evidence>
<dbReference type="GO" id="GO:0008643">
    <property type="term" value="P:carbohydrate transport"/>
    <property type="evidence" value="ECO:0007669"/>
    <property type="project" value="InterPro"/>
</dbReference>
<dbReference type="RefSeq" id="WP_132570620.1">
    <property type="nucleotide sequence ID" value="NZ_CBCSGL010000003.1"/>
</dbReference>
<dbReference type="Pfam" id="PF13347">
    <property type="entry name" value="MFS_2"/>
    <property type="match status" value="2"/>
</dbReference>
<evidence type="ECO:0000313" key="4">
    <source>
        <dbReference type="EMBL" id="TCV01167.1"/>
    </source>
</evidence>
<sequence length="521" mass="56009">MATHPPLSFLEKAGYSAGDAAANFVFMTMVLFQLNFYTDVFGLSANTAAAILLWPRLWDAIFDPVMGVLADRTETRWGRFRPWVLWTALPWGVVMVLAYTTPDPAWGWSTGMVVAYAGITNTLLMTLYSMNNMPYSALGGVMTGDLNERTRLNAFRFVSVNVAQFIVGGFTLPLVAKFAQGHDRAHGWQVTMTIWAVACVALFLVTFLTTKERIKPIAPAKASPRQDFADLLKNGPWIALVAYTVFNFGMLALRGGAHYSYYHHYVDKAAMFDVVAALGLTTPDPQGTGSLADGLGYIVHGRRDSLAHANVADVFNSLVNMAGTATTIVVIMGSAGLSARFGKRSVALACFCLCALAACALYLLPPDAVWGMLGLHMLGAVCYAPTVAVMWAMYADAADYSEWQTGRRFTGMVFATIGFSLKAGLALGSACFLWLLAGFFGYDTQMPAAPNAVEGYRVMSSLVVGALFAACAVCLAANKLSKQTTLRMAEELARRRAHAASARAGHDDHPDGSTGAVPAIA</sequence>
<feature type="transmembrane region" description="Helical" evidence="3">
    <location>
        <begin position="188"/>
        <end position="210"/>
    </location>
</feature>
<comment type="similarity">
    <text evidence="1">Belongs to the sodium:galactoside symporter (TC 2.A.2) family.</text>
</comment>
<dbReference type="AlphaFoldDB" id="A0A4R3V7R4"/>
<dbReference type="PANTHER" id="PTHR11328">
    <property type="entry name" value="MAJOR FACILITATOR SUPERFAMILY DOMAIN-CONTAINING PROTEIN"/>
    <property type="match status" value="1"/>
</dbReference>
<feature type="transmembrane region" description="Helical" evidence="3">
    <location>
        <begin position="154"/>
        <end position="176"/>
    </location>
</feature>
<evidence type="ECO:0000313" key="5">
    <source>
        <dbReference type="Proteomes" id="UP000295110"/>
    </source>
</evidence>
<name>A0A4R3V7R4_ROSSA</name>
<dbReference type="InterPro" id="IPR039672">
    <property type="entry name" value="MFS_2"/>
</dbReference>
<dbReference type="PANTHER" id="PTHR11328:SF24">
    <property type="entry name" value="MAJOR FACILITATOR SUPERFAMILY (MFS) PROFILE DOMAIN-CONTAINING PROTEIN"/>
    <property type="match status" value="1"/>
</dbReference>
<feature type="transmembrane region" description="Helical" evidence="3">
    <location>
        <begin position="83"/>
        <end position="100"/>
    </location>
</feature>
<protein>
    <submittedName>
        <fullName evidence="4">Sugar (Glycoside-pentoside-hexuronide) transporter</fullName>
    </submittedName>
</protein>
<feature type="region of interest" description="Disordered" evidence="2">
    <location>
        <begin position="499"/>
        <end position="521"/>
    </location>
</feature>
<feature type="transmembrane region" description="Helical" evidence="3">
    <location>
        <begin position="231"/>
        <end position="253"/>
    </location>
</feature>
<dbReference type="Gene3D" id="1.20.1250.20">
    <property type="entry name" value="MFS general substrate transporter like domains"/>
    <property type="match status" value="2"/>
</dbReference>
<proteinExistence type="inferred from homology"/>
<dbReference type="CDD" id="cd17332">
    <property type="entry name" value="MFS_MelB_like"/>
    <property type="match status" value="1"/>
</dbReference>
<feature type="transmembrane region" description="Helical" evidence="3">
    <location>
        <begin position="456"/>
        <end position="478"/>
    </location>
</feature>
<dbReference type="GO" id="GO:0005886">
    <property type="term" value="C:plasma membrane"/>
    <property type="evidence" value="ECO:0007669"/>
    <property type="project" value="TreeGrafter"/>
</dbReference>
<dbReference type="OrthoDB" id="181905at2"/>
<comment type="caution">
    <text evidence="4">The sequence shown here is derived from an EMBL/GenBank/DDBJ whole genome shotgun (WGS) entry which is preliminary data.</text>
</comment>
<feature type="transmembrane region" description="Helical" evidence="3">
    <location>
        <begin position="20"/>
        <end position="37"/>
    </location>
</feature>
<feature type="transmembrane region" description="Helical" evidence="3">
    <location>
        <begin position="106"/>
        <end position="128"/>
    </location>
</feature>
<accession>A0A4R3V7R4</accession>
<dbReference type="InterPro" id="IPR036259">
    <property type="entry name" value="MFS_trans_sf"/>
</dbReference>
<keyword evidence="3" id="KW-0812">Transmembrane</keyword>
<dbReference type="GO" id="GO:0015293">
    <property type="term" value="F:symporter activity"/>
    <property type="evidence" value="ECO:0007669"/>
    <property type="project" value="InterPro"/>
</dbReference>
<feature type="transmembrane region" description="Helical" evidence="3">
    <location>
        <begin position="318"/>
        <end position="339"/>
    </location>
</feature>
<feature type="transmembrane region" description="Helical" evidence="3">
    <location>
        <begin position="370"/>
        <end position="392"/>
    </location>
</feature>
<keyword evidence="5" id="KW-1185">Reference proteome</keyword>
<reference evidence="4 5" key="1">
    <citation type="submission" date="2019-03" db="EMBL/GenBank/DDBJ databases">
        <title>Genomic Encyclopedia of Type Strains, Phase IV (KMG-IV): sequencing the most valuable type-strain genomes for metagenomic binning, comparative biology and taxonomic classification.</title>
        <authorList>
            <person name="Goeker M."/>
        </authorList>
    </citation>
    <scope>NUCLEOTIDE SEQUENCE [LARGE SCALE GENOMIC DNA]</scope>
    <source>
        <strain evidence="4 5">DSM 654</strain>
    </source>
</reference>
<evidence type="ECO:0000256" key="2">
    <source>
        <dbReference type="SAM" id="MobiDB-lite"/>
    </source>
</evidence>
<dbReference type="SUPFAM" id="SSF103473">
    <property type="entry name" value="MFS general substrate transporter"/>
    <property type="match status" value="1"/>
</dbReference>
<organism evidence="4 5">
    <name type="scientific">Roseateles saccharophilus</name>
    <name type="common">Pseudomonas saccharophila</name>
    <dbReference type="NCBI Taxonomy" id="304"/>
    <lineage>
        <taxon>Bacteria</taxon>
        <taxon>Pseudomonadati</taxon>
        <taxon>Pseudomonadota</taxon>
        <taxon>Betaproteobacteria</taxon>
        <taxon>Burkholderiales</taxon>
        <taxon>Sphaerotilaceae</taxon>
        <taxon>Roseateles</taxon>
    </lineage>
</organism>
<feature type="transmembrane region" description="Helical" evidence="3">
    <location>
        <begin position="413"/>
        <end position="436"/>
    </location>
</feature>
<dbReference type="Proteomes" id="UP000295110">
    <property type="component" value="Unassembled WGS sequence"/>
</dbReference>
<gene>
    <name evidence="4" type="ORF">EV671_100693</name>
</gene>
<keyword evidence="3" id="KW-1133">Transmembrane helix</keyword>